<keyword evidence="1" id="KW-0813">Transport</keyword>
<dbReference type="RefSeq" id="NP_059512.1">
    <property type="nucleotide sequence ID" value="NC_002358.1"/>
</dbReference>
<keyword evidence="4" id="KW-1185">Reference proteome</keyword>
<evidence type="ECO:0000313" key="3">
    <source>
        <dbReference type="EMBL" id="CAB57884.1"/>
    </source>
</evidence>
<dbReference type="OrthoDB" id="7616at10239"/>
<organism evidence="3 4">
    <name type="scientific">Oat golden stripe virus</name>
    <dbReference type="NCBI Taxonomy" id="45103"/>
    <lineage>
        <taxon>Viruses</taxon>
        <taxon>Riboviria</taxon>
        <taxon>Orthornavirae</taxon>
        <taxon>Kitrinoviricota</taxon>
        <taxon>Alsuviricetes</taxon>
        <taxon>Martellivirales</taxon>
        <taxon>Virgaviridae</taxon>
        <taxon>Furovirus</taxon>
        <taxon>Furovirus avenae</taxon>
    </lineage>
</organism>
<keyword evidence="2" id="KW-0916">Viral movement protein</keyword>
<dbReference type="Pfam" id="PF00803">
    <property type="entry name" value="3A"/>
    <property type="match status" value="1"/>
</dbReference>
<dbReference type="KEGG" id="vg:991222"/>
<sequence>MSTKNISKDVTGSSYAEVYNGMLDAMAEKNPDDESLVTNRQRSFNVVNKYVEKALVQDKAITKMRALWTEFTDRNGEKGTPYNMTYSCVLLNIIPTVPKGYPGTVVVKLIDSGLSLLDNVIPDQSQMMELGMGPCVMCFFTNYSIPINDVGRAVNLAFQIDAEMASKHMSVMNVYAYWHVKSNFLSSYPEPQKSTVSQLILGYDKSLTLKTRGDVRRFVGRSLNLASLVPKVPDLLPAHINVNKENVPLLRKEEFIDLTKAERQKDKDLADLKERSKISQARNAAEMRRRASSLSAAEAEKTAAADVAAKLKAKNAPDISFGNF</sequence>
<evidence type="ECO:0000256" key="1">
    <source>
        <dbReference type="ARBA" id="ARBA00022448"/>
    </source>
</evidence>
<evidence type="ECO:0000256" key="2">
    <source>
        <dbReference type="ARBA" id="ARBA00023031"/>
    </source>
</evidence>
<dbReference type="EMBL" id="AJ132578">
    <property type="protein sequence ID" value="CAB57884.1"/>
    <property type="molecule type" value="Genomic_RNA"/>
</dbReference>
<dbReference type="GO" id="GO:0046740">
    <property type="term" value="P:transport of virus in host, cell to cell"/>
    <property type="evidence" value="ECO:0007669"/>
    <property type="project" value="UniProtKB-KW"/>
</dbReference>
<accession>Q9QBU7</accession>
<proteinExistence type="predicted"/>
<gene>
    <name evidence="3" type="primary">ORF3</name>
</gene>
<name>Q9QBU7_9VIRU</name>
<reference evidence="3 4" key="1">
    <citation type="journal article" date="1999" name="Virology">
        <title>Sequences of European wheat mosaic virus and oat golden stripe virus and genome analysis of the genus furovirus.</title>
        <authorList>
            <person name="Diao A."/>
            <person name="Chen J."/>
            <person name="Gitton F."/>
            <person name="Antoniw J.F."/>
            <person name="Mullins A.M."/>
            <person name="Hall A.M."/>
            <person name="Adams M.J."/>
        </authorList>
    </citation>
    <scope>NUCLEOTIDE SEQUENCE [LARGE SCALE GENOMIC DNA]</scope>
</reference>
<dbReference type="InterPro" id="IPR000603">
    <property type="entry name" value="MPV"/>
</dbReference>
<protein>
    <submittedName>
        <fullName evidence="3">Putative movement protein</fullName>
    </submittedName>
</protein>
<dbReference type="Proteomes" id="UP000203486">
    <property type="component" value="Genome"/>
</dbReference>
<dbReference type="GeneID" id="991222"/>
<evidence type="ECO:0000313" key="4">
    <source>
        <dbReference type="Proteomes" id="UP000203486"/>
    </source>
</evidence>